<protein>
    <submittedName>
        <fullName evidence="3">Uncharacterized protein</fullName>
    </submittedName>
</protein>
<dbReference type="AlphaFoldDB" id="A0A0C9WQ24"/>
<accession>A0A0C9WQ24</accession>
<evidence type="ECO:0000313" key="3">
    <source>
        <dbReference type="EMBL" id="KIJ93145.1"/>
    </source>
</evidence>
<proteinExistence type="predicted"/>
<feature type="transmembrane region" description="Helical" evidence="2">
    <location>
        <begin position="150"/>
        <end position="173"/>
    </location>
</feature>
<feature type="compositionally biased region" description="Polar residues" evidence="1">
    <location>
        <begin position="13"/>
        <end position="27"/>
    </location>
</feature>
<name>A0A0C9WQ24_9AGAR</name>
<dbReference type="HOGENOM" id="CLU_532165_0_0_1"/>
<keyword evidence="4" id="KW-1185">Reference proteome</keyword>
<organism evidence="3 4">
    <name type="scientific">Laccaria amethystina LaAM-08-1</name>
    <dbReference type="NCBI Taxonomy" id="1095629"/>
    <lineage>
        <taxon>Eukaryota</taxon>
        <taxon>Fungi</taxon>
        <taxon>Dikarya</taxon>
        <taxon>Basidiomycota</taxon>
        <taxon>Agaricomycotina</taxon>
        <taxon>Agaricomycetes</taxon>
        <taxon>Agaricomycetidae</taxon>
        <taxon>Agaricales</taxon>
        <taxon>Agaricineae</taxon>
        <taxon>Hydnangiaceae</taxon>
        <taxon>Laccaria</taxon>
    </lineage>
</organism>
<evidence type="ECO:0000313" key="4">
    <source>
        <dbReference type="Proteomes" id="UP000054477"/>
    </source>
</evidence>
<feature type="region of interest" description="Disordered" evidence="1">
    <location>
        <begin position="13"/>
        <end position="67"/>
    </location>
</feature>
<reference evidence="4" key="2">
    <citation type="submission" date="2015-01" db="EMBL/GenBank/DDBJ databases">
        <title>Evolutionary Origins and Diversification of the Mycorrhizal Mutualists.</title>
        <authorList>
            <consortium name="DOE Joint Genome Institute"/>
            <consortium name="Mycorrhizal Genomics Consortium"/>
            <person name="Kohler A."/>
            <person name="Kuo A."/>
            <person name="Nagy L.G."/>
            <person name="Floudas D."/>
            <person name="Copeland A."/>
            <person name="Barry K.W."/>
            <person name="Cichocki N."/>
            <person name="Veneault-Fourrey C."/>
            <person name="LaButti K."/>
            <person name="Lindquist E.A."/>
            <person name="Lipzen A."/>
            <person name="Lundell T."/>
            <person name="Morin E."/>
            <person name="Murat C."/>
            <person name="Riley R."/>
            <person name="Ohm R."/>
            <person name="Sun H."/>
            <person name="Tunlid A."/>
            <person name="Henrissat B."/>
            <person name="Grigoriev I.V."/>
            <person name="Hibbett D.S."/>
            <person name="Martin F."/>
        </authorList>
    </citation>
    <scope>NUCLEOTIDE SEQUENCE [LARGE SCALE GENOMIC DNA]</scope>
    <source>
        <strain evidence="4">LaAM-08-1</strain>
    </source>
</reference>
<evidence type="ECO:0000256" key="2">
    <source>
        <dbReference type="SAM" id="Phobius"/>
    </source>
</evidence>
<gene>
    <name evidence="3" type="ORF">K443DRAFT_13083</name>
</gene>
<feature type="compositionally biased region" description="Low complexity" evidence="1">
    <location>
        <begin position="348"/>
        <end position="368"/>
    </location>
</feature>
<feature type="region of interest" description="Disordered" evidence="1">
    <location>
        <begin position="345"/>
        <end position="529"/>
    </location>
</feature>
<feature type="compositionally biased region" description="Polar residues" evidence="1">
    <location>
        <begin position="518"/>
        <end position="529"/>
    </location>
</feature>
<keyword evidence="2" id="KW-1133">Transmembrane helix</keyword>
<dbReference type="OrthoDB" id="3194625at2759"/>
<dbReference type="STRING" id="1095629.A0A0C9WQ24"/>
<dbReference type="EMBL" id="KN838862">
    <property type="protein sequence ID" value="KIJ93145.1"/>
    <property type="molecule type" value="Genomic_DNA"/>
</dbReference>
<keyword evidence="2" id="KW-0812">Transmembrane</keyword>
<dbReference type="Proteomes" id="UP000054477">
    <property type="component" value="Unassembled WGS sequence"/>
</dbReference>
<reference evidence="3 4" key="1">
    <citation type="submission" date="2014-04" db="EMBL/GenBank/DDBJ databases">
        <authorList>
            <consortium name="DOE Joint Genome Institute"/>
            <person name="Kuo A."/>
            <person name="Kohler A."/>
            <person name="Nagy L.G."/>
            <person name="Floudas D."/>
            <person name="Copeland A."/>
            <person name="Barry K.W."/>
            <person name="Cichocki N."/>
            <person name="Veneault-Fourrey C."/>
            <person name="LaButti K."/>
            <person name="Lindquist E.A."/>
            <person name="Lipzen A."/>
            <person name="Lundell T."/>
            <person name="Morin E."/>
            <person name="Murat C."/>
            <person name="Sun H."/>
            <person name="Tunlid A."/>
            <person name="Henrissat B."/>
            <person name="Grigoriev I.V."/>
            <person name="Hibbett D.S."/>
            <person name="Martin F."/>
            <person name="Nordberg H.P."/>
            <person name="Cantor M.N."/>
            <person name="Hua S.X."/>
        </authorList>
    </citation>
    <scope>NUCLEOTIDE SEQUENCE [LARGE SCALE GENOMIC DNA]</scope>
    <source>
        <strain evidence="3 4">LaAM-08-1</strain>
    </source>
</reference>
<feature type="region of interest" description="Disordered" evidence="1">
    <location>
        <begin position="291"/>
        <end position="310"/>
    </location>
</feature>
<feature type="compositionally biased region" description="Pro residues" evidence="1">
    <location>
        <begin position="403"/>
        <end position="426"/>
    </location>
</feature>
<feature type="compositionally biased region" description="Pro residues" evidence="1">
    <location>
        <begin position="445"/>
        <end position="454"/>
    </location>
</feature>
<feature type="compositionally biased region" description="Low complexity" evidence="1">
    <location>
        <begin position="54"/>
        <end position="67"/>
    </location>
</feature>
<evidence type="ECO:0000256" key="1">
    <source>
        <dbReference type="SAM" id="MobiDB-lite"/>
    </source>
</evidence>
<keyword evidence="2" id="KW-0472">Membrane</keyword>
<sequence length="529" mass="55692">MRYPARQFVSLNITSGTTSPHDPSISATFPHDSSIALSSDTQPISPTDSSEFPSQTSSGPFSTESSSAPSNSFVDLSSSLFTPSSTSEASNTVRWTTPFLTDTVSTTQMPTASSATINTSISGGTTIYASGLPTSLVSSAPSSTAITHTAIIAGTIAGVIVFLLITFAAILACRRHKRRRQRLLEEAAVRRKESKGLLDGEGFDDDDAAAMRAYRDGHRASSPTPSLIRSRASETGSIFREEVWPPPGEESRFVDPIERRSSQVDLSRIVNDVMGPPVMVSTHDRDRTYTTVSSAHSNSSTAPLLGSSSLQGFSPYNDSLRSRPNSEVYSQALVLNASPSLPGANAPSSFPLSNSSTSLSPGSSRRGSAYTDPFQIQPPVPSTSITILPPGASPPISFYSPPLAAPKLPPTSPKTPTPTIPPPQSIPRPRASANNVTLPIGGTSGPPPIPPPKSPARGTAQALPKPPPRVKASPPNAYRPVGTSDTAVPMRKTHPRKSSPLARALTQDAKIWLGRSPNRGNSPSDDPQS</sequence>
<feature type="compositionally biased region" description="Polar residues" evidence="1">
    <location>
        <begin position="35"/>
        <end position="53"/>
    </location>
</feature>